<dbReference type="Gene3D" id="1.50.10.100">
    <property type="entry name" value="Chondroitin AC/alginate lyase"/>
    <property type="match status" value="1"/>
</dbReference>
<dbReference type="EMBL" id="BSDT01000001">
    <property type="protein sequence ID" value="GLI40703.1"/>
    <property type="molecule type" value="Genomic_DNA"/>
</dbReference>
<dbReference type="Gene3D" id="2.60.40.10">
    <property type="entry name" value="Immunoglobulins"/>
    <property type="match status" value="1"/>
</dbReference>
<keyword evidence="3" id="KW-1185">Reference proteome</keyword>
<dbReference type="InterPro" id="IPR006311">
    <property type="entry name" value="TAT_signal"/>
</dbReference>
<dbReference type="SUPFAM" id="SSF48230">
    <property type="entry name" value="Chondroitin AC/alginate lyase"/>
    <property type="match status" value="1"/>
</dbReference>
<organism evidence="2 3">
    <name type="scientific">Glycomyces algeriensis</name>
    <dbReference type="NCBI Taxonomy" id="256037"/>
    <lineage>
        <taxon>Bacteria</taxon>
        <taxon>Bacillati</taxon>
        <taxon>Actinomycetota</taxon>
        <taxon>Actinomycetes</taxon>
        <taxon>Glycomycetales</taxon>
        <taxon>Glycomycetaceae</taxon>
        <taxon>Glycomyces</taxon>
    </lineage>
</organism>
<dbReference type="GO" id="GO:0005509">
    <property type="term" value="F:calcium ion binding"/>
    <property type="evidence" value="ECO:0007669"/>
    <property type="project" value="InterPro"/>
</dbReference>
<accession>A0A9W6G5L3</accession>
<dbReference type="InterPro" id="IPR008979">
    <property type="entry name" value="Galactose-bd-like_sf"/>
</dbReference>
<sequence>MTQVDRRKRPRLIALAAALAAGIAVVAAPPPAQAQTPEDLPYAGLLTDHVVEINETVSDAGFVHPGVGLSADDLRNAQEMVRTGQEPWASYFDAMTKTGATSTTYRASNSKSAAQPDVALDPNFNHGGLRGRETNDSFGALSQSLMWVMTGNEAYRKNAIQALRTWASMNPDGFKYFPDAHIHTGKPLSQFLMAAEIIRATEPVADDTPGTHDGYSVEWTADDDARLLGNFAQPLVDTFLYSPEKWMNQHNFGLYGRIATAIYADDTEGYAKGVEWFTVNSEFVNYTSGGLAQQIPLIEADDPANPYGEDFVQLREMGRDQAHAECNIDNFAALARFLHVQGTKVDPEDGTVSTADDAVTAYGFLGNRLLAGADAFDGYMMGLPTKYIDDRGTGGSVSPAYRGRMFNALNELYYQYKYVEGVDVEAEAPNVALLNERMDGPLYNYGTGVNNFWGAGDKSIEYWVAFPPEIAGTEPRPVEDTALTFGNYGIPLDDGTETITEDDRTFARATADADGTVSVVSRVMYPGNSKIGVLVRTDGAAVLEVLDKEERDPRNGAEPEPGVLARIELPDTQGEWRYITYPAVGLNTQYYRITGDGTTVDMDSLLLDAQKQLTPPAFEQARGKYHLWPDATSTFELGAHDTGSAPAYTASGLPEGAELDAATGTLTWKPTSHDRGVHKVQIIADDGDVVSARTFELAVAKNRPKMIDAAVADGTEEGAVYTTASDEPYQAALAAAKDAAENGTDEEFRTAFQALLDAIEALELLNPRLADGSFDYRNAVTPTNMTADQARALADGGSHSHFGDLRVGFVTLDYGTRYRVSVEEFGLQARFSFPMRSQGTNVYGSNDGITWDLLSERPTGDTNEMETIPVVAEHRGKEYRYLKLQIDDPAPPIDPAYPGIWSIAEFHVFGDRSEVLGDITDVSVASPGAEAGRVITGDEINVTFTSAKPISDASVRIGGQTLTAASEDSLSWTATGTLGELTGGGRLDLVIDHTTEDDAAAATIHGATDGTALYGSDESNLIDLADATVIKVDGTADESKAPHAANMLDGKPATFSDVPAVGGEVYLIWDFGAGTQVSVDRFDYLARQDNEGVRRMDGQVLQGSNDLTTWTTIGDASYKSLTWQNLPSKDEEGYRYLRVANNAPIYIAELRLFGSPVYDIDPLLERADAVDLTQYTRGSQLLFPREVAAVREALTEPDADEQALAQRLVNAWDLLDPAAPEAPAAFDQSWVAASTATGDGATSAAANGWRMFDGNTGTYTDTTTKSCTNTVLPADGTGYTVVGVKYFPRDSAYQRATGIEIQGSNDGGATWTKFASTGTPVRGWNTVDLAEPVHYGALRLSGGNGYCNVAEVQFIVEVIDKSGLAVHLDDAAALTQADWTAESWTALVAARDAATTVNADKGAIQEEVDTATDALATAIDGLVKA</sequence>
<evidence type="ECO:0000256" key="1">
    <source>
        <dbReference type="SAM" id="SignalP"/>
    </source>
</evidence>
<reference evidence="2" key="1">
    <citation type="submission" date="2022-12" db="EMBL/GenBank/DDBJ databases">
        <title>Reference genome sequencing for broad-spectrum identification of bacterial and archaeal isolates by mass spectrometry.</title>
        <authorList>
            <person name="Sekiguchi Y."/>
            <person name="Tourlousse D.M."/>
        </authorList>
    </citation>
    <scope>NUCLEOTIDE SEQUENCE</scope>
    <source>
        <strain evidence="2">LLR39Z86</strain>
    </source>
</reference>
<feature type="chain" id="PRO_5040821187" evidence="1">
    <location>
        <begin position="35"/>
        <end position="1425"/>
    </location>
</feature>
<dbReference type="RefSeq" id="WP_270117099.1">
    <property type="nucleotide sequence ID" value="NZ_BAAAOL010000009.1"/>
</dbReference>
<dbReference type="GO" id="GO:0005975">
    <property type="term" value="P:carbohydrate metabolic process"/>
    <property type="evidence" value="ECO:0007669"/>
    <property type="project" value="UniProtKB-ARBA"/>
</dbReference>
<evidence type="ECO:0000313" key="3">
    <source>
        <dbReference type="Proteomes" id="UP001144313"/>
    </source>
</evidence>
<dbReference type="InterPro" id="IPR008929">
    <property type="entry name" value="Chondroitin_lyas"/>
</dbReference>
<dbReference type="Gene3D" id="2.60.120.260">
    <property type="entry name" value="Galactose-binding domain-like"/>
    <property type="match status" value="3"/>
</dbReference>
<comment type="caution">
    <text evidence="2">The sequence shown here is derived from an EMBL/GenBank/DDBJ whole genome shotgun (WGS) entry which is preliminary data.</text>
</comment>
<feature type="signal peptide" evidence="1">
    <location>
        <begin position="1"/>
        <end position="34"/>
    </location>
</feature>
<dbReference type="Gene3D" id="1.20.1270.70">
    <property type="entry name" value="Designed single chain three-helix bundle"/>
    <property type="match status" value="1"/>
</dbReference>
<protein>
    <submittedName>
        <fullName evidence="2">Uncharacterized protein</fullName>
    </submittedName>
</protein>
<dbReference type="InterPro" id="IPR013783">
    <property type="entry name" value="Ig-like_fold"/>
</dbReference>
<proteinExistence type="predicted"/>
<gene>
    <name evidence="2" type="ORF">GALLR39Z86_05530</name>
</gene>
<dbReference type="PROSITE" id="PS51318">
    <property type="entry name" value="TAT"/>
    <property type="match status" value="1"/>
</dbReference>
<dbReference type="GO" id="GO:0016020">
    <property type="term" value="C:membrane"/>
    <property type="evidence" value="ECO:0007669"/>
    <property type="project" value="InterPro"/>
</dbReference>
<dbReference type="SUPFAM" id="SSF49313">
    <property type="entry name" value="Cadherin-like"/>
    <property type="match status" value="1"/>
</dbReference>
<dbReference type="InterPro" id="IPR015919">
    <property type="entry name" value="Cadherin-like_sf"/>
</dbReference>
<dbReference type="Proteomes" id="UP001144313">
    <property type="component" value="Unassembled WGS sequence"/>
</dbReference>
<dbReference type="SUPFAM" id="SSF49785">
    <property type="entry name" value="Galactose-binding domain-like"/>
    <property type="match status" value="3"/>
</dbReference>
<keyword evidence="1" id="KW-0732">Signal</keyword>
<dbReference type="Pfam" id="PF05345">
    <property type="entry name" value="He_PIG"/>
    <property type="match status" value="1"/>
</dbReference>
<evidence type="ECO:0000313" key="2">
    <source>
        <dbReference type="EMBL" id="GLI40703.1"/>
    </source>
</evidence>
<name>A0A9W6G5L3_9ACTN</name>